<evidence type="ECO:0000256" key="3">
    <source>
        <dbReference type="ARBA" id="ARBA00023136"/>
    </source>
</evidence>
<feature type="transmembrane region" description="Helical" evidence="4">
    <location>
        <begin position="304"/>
        <end position="323"/>
    </location>
</feature>
<feature type="transmembrane region" description="Helical" evidence="4">
    <location>
        <begin position="224"/>
        <end position="243"/>
    </location>
</feature>
<feature type="transmembrane region" description="Helical" evidence="4">
    <location>
        <begin position="272"/>
        <end position="297"/>
    </location>
</feature>
<name>R7TQX5_CAPTE</name>
<dbReference type="SUPFAM" id="SSF103473">
    <property type="entry name" value="MFS general substrate transporter"/>
    <property type="match status" value="1"/>
</dbReference>
<dbReference type="Proteomes" id="UP000014760">
    <property type="component" value="Unassembled WGS sequence"/>
</dbReference>
<dbReference type="PANTHER" id="PTHR23121">
    <property type="entry name" value="SODIUM-DEPENDENT GLUCOSE TRANSPORTER 1"/>
    <property type="match status" value="1"/>
</dbReference>
<dbReference type="EMBL" id="KB308962">
    <property type="protein sequence ID" value="ELT95977.1"/>
    <property type="molecule type" value="Genomic_DNA"/>
</dbReference>
<reference evidence="6" key="3">
    <citation type="submission" date="2015-06" db="UniProtKB">
        <authorList>
            <consortium name="EnsemblMetazoa"/>
        </authorList>
    </citation>
    <scope>IDENTIFICATION</scope>
</reference>
<proteinExistence type="predicted"/>
<reference evidence="5 7" key="2">
    <citation type="journal article" date="2013" name="Nature">
        <title>Insights into bilaterian evolution from three spiralian genomes.</title>
        <authorList>
            <person name="Simakov O."/>
            <person name="Marletaz F."/>
            <person name="Cho S.J."/>
            <person name="Edsinger-Gonzales E."/>
            <person name="Havlak P."/>
            <person name="Hellsten U."/>
            <person name="Kuo D.H."/>
            <person name="Larsson T."/>
            <person name="Lv J."/>
            <person name="Arendt D."/>
            <person name="Savage R."/>
            <person name="Osoegawa K."/>
            <person name="de Jong P."/>
            <person name="Grimwood J."/>
            <person name="Chapman J.A."/>
            <person name="Shapiro H."/>
            <person name="Aerts A."/>
            <person name="Otillar R.P."/>
            <person name="Terry A.Y."/>
            <person name="Boore J.L."/>
            <person name="Grigoriev I.V."/>
            <person name="Lindberg D.R."/>
            <person name="Seaver E.C."/>
            <person name="Weisblat D.A."/>
            <person name="Putnam N.H."/>
            <person name="Rokhsar D.S."/>
        </authorList>
    </citation>
    <scope>NUCLEOTIDE SEQUENCE</scope>
    <source>
        <strain evidence="5 7">I ESC-2004</strain>
    </source>
</reference>
<evidence type="ECO:0000256" key="4">
    <source>
        <dbReference type="SAM" id="Phobius"/>
    </source>
</evidence>
<keyword evidence="2 4" id="KW-1133">Transmembrane helix</keyword>
<feature type="transmembrane region" description="Helical" evidence="4">
    <location>
        <begin position="6"/>
        <end position="25"/>
    </location>
</feature>
<dbReference type="HOGENOM" id="CLU_028923_2_1_1"/>
<accession>R7TQX5</accession>
<reference evidence="7" key="1">
    <citation type="submission" date="2012-12" db="EMBL/GenBank/DDBJ databases">
        <authorList>
            <person name="Hellsten U."/>
            <person name="Grimwood J."/>
            <person name="Chapman J.A."/>
            <person name="Shapiro H."/>
            <person name="Aerts A."/>
            <person name="Otillar R.P."/>
            <person name="Terry A.Y."/>
            <person name="Boore J.L."/>
            <person name="Simakov O."/>
            <person name="Marletaz F."/>
            <person name="Cho S.-J."/>
            <person name="Edsinger-Gonzales E."/>
            <person name="Havlak P."/>
            <person name="Kuo D.-H."/>
            <person name="Larsson T."/>
            <person name="Lv J."/>
            <person name="Arendt D."/>
            <person name="Savage R."/>
            <person name="Osoegawa K."/>
            <person name="de Jong P."/>
            <person name="Lindberg D.R."/>
            <person name="Seaver E.C."/>
            <person name="Weisblat D.A."/>
            <person name="Putnam N.H."/>
            <person name="Grigoriev I.V."/>
            <person name="Rokhsar D.S."/>
        </authorList>
    </citation>
    <scope>NUCLEOTIDE SEQUENCE</scope>
    <source>
        <strain evidence="7">I ESC-2004</strain>
    </source>
</reference>
<evidence type="ECO:0000313" key="6">
    <source>
        <dbReference type="EnsemblMetazoa" id="CapteP92160"/>
    </source>
</evidence>
<feature type="transmembrane region" description="Helical" evidence="4">
    <location>
        <begin position="123"/>
        <end position="146"/>
    </location>
</feature>
<evidence type="ECO:0000313" key="5">
    <source>
        <dbReference type="EMBL" id="ELT95977.1"/>
    </source>
</evidence>
<evidence type="ECO:0000256" key="1">
    <source>
        <dbReference type="ARBA" id="ARBA00022692"/>
    </source>
</evidence>
<keyword evidence="1 4" id="KW-0812">Transmembrane</keyword>
<evidence type="ECO:0000256" key="2">
    <source>
        <dbReference type="ARBA" id="ARBA00022989"/>
    </source>
</evidence>
<dbReference type="EnsemblMetazoa" id="CapteT92160">
    <property type="protein sequence ID" value="CapteP92160"/>
    <property type="gene ID" value="CapteG92160"/>
</dbReference>
<keyword evidence="3 4" id="KW-0472">Membrane</keyword>
<dbReference type="Gene3D" id="1.20.1250.20">
    <property type="entry name" value="MFS general substrate transporter like domains"/>
    <property type="match status" value="1"/>
</dbReference>
<sequence>MRLIDLWLALALISAAVGTAIAPWCRTLQLLGFMFSMDGLGKGITASASSAFILQLWEERAGVPTQCLHFAFGVGALLVPQIAHIRLGNTTSLDNGTHIGLRSIELDNSTSSFVRREGDQIEIAYGIAAGVTLLNALVFLVMLFGLPRPVLSSSRKQQSFKEVCNPASCIKGDKVVGMLIIAFLFLFWGMPIGAERAYGKFIFVYAVIGPAQMAKAQATILETVFWTTFVLGRFLAIVFSNFVSPTKLLIGDLAITVVATSLLAALQQNIYVLWICTAVFASMISPVFPSAIAWANLYIEMTPMATSVAFISSASADFAYSWISGWLFEYKGPPSLMYFMVAYALVSCTFFSVLVILGRLHRSRVHDEVEDEQMEVEAVANGAKEVEMDLMKSN</sequence>
<dbReference type="PANTHER" id="PTHR23121:SF9">
    <property type="entry name" value="SODIUM-DEPENDENT GLUCOSE TRANSPORTER 1"/>
    <property type="match status" value="1"/>
</dbReference>
<dbReference type="OrthoDB" id="546893at2759"/>
<protein>
    <recommendedName>
        <fullName evidence="8">Major facilitator superfamily (MFS) profile domain-containing protein</fullName>
    </recommendedName>
</protein>
<keyword evidence="7" id="KW-1185">Reference proteome</keyword>
<organism evidence="5">
    <name type="scientific">Capitella teleta</name>
    <name type="common">Polychaete worm</name>
    <dbReference type="NCBI Taxonomy" id="283909"/>
    <lineage>
        <taxon>Eukaryota</taxon>
        <taxon>Metazoa</taxon>
        <taxon>Spiralia</taxon>
        <taxon>Lophotrochozoa</taxon>
        <taxon>Annelida</taxon>
        <taxon>Polychaeta</taxon>
        <taxon>Sedentaria</taxon>
        <taxon>Scolecida</taxon>
        <taxon>Capitellidae</taxon>
        <taxon>Capitella</taxon>
    </lineage>
</organism>
<dbReference type="InterPro" id="IPR036259">
    <property type="entry name" value="MFS_trans_sf"/>
</dbReference>
<evidence type="ECO:0000313" key="7">
    <source>
        <dbReference type="Proteomes" id="UP000014760"/>
    </source>
</evidence>
<dbReference type="EMBL" id="AMQN01002361">
    <property type="status" value="NOT_ANNOTATED_CDS"/>
    <property type="molecule type" value="Genomic_DNA"/>
</dbReference>
<gene>
    <name evidence="5" type="ORF">CAPTEDRAFT_92160</name>
</gene>
<feature type="transmembrane region" description="Helical" evidence="4">
    <location>
        <begin position="175"/>
        <end position="194"/>
    </location>
</feature>
<feature type="transmembrane region" description="Helical" evidence="4">
    <location>
        <begin position="248"/>
        <end position="266"/>
    </location>
</feature>
<dbReference type="OMA" id="SAWANHY"/>
<dbReference type="AlphaFoldDB" id="R7TQX5"/>
<evidence type="ECO:0008006" key="8">
    <source>
        <dbReference type="Google" id="ProtNLM"/>
    </source>
</evidence>
<feature type="transmembrane region" description="Helical" evidence="4">
    <location>
        <begin position="335"/>
        <end position="357"/>
    </location>
</feature>
<feature type="transmembrane region" description="Helical" evidence="4">
    <location>
        <begin position="201"/>
        <end position="218"/>
    </location>
</feature>